<keyword evidence="5 11" id="KW-0808">Transferase</keyword>
<feature type="transmembrane region" description="Helical" evidence="9">
    <location>
        <begin position="82"/>
        <end position="102"/>
    </location>
</feature>
<evidence type="ECO:0000256" key="9">
    <source>
        <dbReference type="SAM" id="Phobius"/>
    </source>
</evidence>
<dbReference type="InterPro" id="IPR017475">
    <property type="entry name" value="EPS_sugar_tfrase"/>
</dbReference>
<proteinExistence type="inferred from homology"/>
<evidence type="ECO:0000256" key="7">
    <source>
        <dbReference type="ARBA" id="ARBA00022989"/>
    </source>
</evidence>
<evidence type="ECO:0000256" key="1">
    <source>
        <dbReference type="ARBA" id="ARBA00004141"/>
    </source>
</evidence>
<dbReference type="Proteomes" id="UP000289257">
    <property type="component" value="Unassembled WGS sequence"/>
</dbReference>
<evidence type="ECO:0000256" key="3">
    <source>
        <dbReference type="ARBA" id="ARBA00006464"/>
    </source>
</evidence>
<comment type="subcellular location">
    <subcellularLocation>
        <location evidence="2">Cell membrane</location>
    </subcellularLocation>
    <subcellularLocation>
        <location evidence="1">Membrane</location>
        <topology evidence="1">Multi-pass membrane protein</topology>
    </subcellularLocation>
</comment>
<keyword evidence="12" id="KW-1185">Reference proteome</keyword>
<dbReference type="InterPro" id="IPR003362">
    <property type="entry name" value="Bact_transf"/>
</dbReference>
<sequence length="478" mass="54528">MSRQNSKLYSFILILIDALVLIVTFGLAYITRVRYDPRPLLHNIYAFDYLFAFILIVPFWIFVFIILGLYQPRTYNRRLVEWAKIAVGVFIGILLVIGWEYVSDKTIFPARLVALYALIGAFILIVIEREGMRFIRTLMFRFGRGTKRVLLIGSSGATSDIAKSISDTARSGYDVIAFAGPRKNLPDSFAGHHYSYVEEALKDLELNEITAIIQTDLYENVERNQKIFSAAQQLHIDYSFIPGESEFYSGKNTVDVFLGYPMISVYQTPLVGWGAIVKRIFDTVVSLLLIVVSAPFMLVFIILKKLIDGGPVFYISRRLSRFSEPIGLIKFRSMGPQYGLKDAAEEFREMGREDLAREYEKNHKVEKDPRITKFGAWLRATSIDELPQVYNVFKGDLSLVGPRPILPQEMKMGQGRAALLHSVKSGVTGLWQVSGRSELSFEERIELELYYAQNWTFLLDIKILFKTVLVVLRGRGAK</sequence>
<dbReference type="AlphaFoldDB" id="A0A4Q0AGQ8"/>
<evidence type="ECO:0000259" key="10">
    <source>
        <dbReference type="Pfam" id="PF02397"/>
    </source>
</evidence>
<dbReference type="GO" id="GO:0005886">
    <property type="term" value="C:plasma membrane"/>
    <property type="evidence" value="ECO:0007669"/>
    <property type="project" value="UniProtKB-SubCell"/>
</dbReference>
<evidence type="ECO:0000256" key="2">
    <source>
        <dbReference type="ARBA" id="ARBA00004236"/>
    </source>
</evidence>
<dbReference type="Pfam" id="PF02397">
    <property type="entry name" value="Bac_transf"/>
    <property type="match status" value="1"/>
</dbReference>
<dbReference type="PANTHER" id="PTHR30576:SF4">
    <property type="entry name" value="UNDECAPRENYL-PHOSPHATE GALACTOSE PHOSPHOTRANSFERASE"/>
    <property type="match status" value="1"/>
</dbReference>
<dbReference type="NCBIfam" id="TIGR03025">
    <property type="entry name" value="EPS_sugtrans"/>
    <property type="match status" value="1"/>
</dbReference>
<comment type="similarity">
    <text evidence="3">Belongs to the bacterial sugar transferase family.</text>
</comment>
<gene>
    <name evidence="11" type="ORF">EOT05_01075</name>
</gene>
<keyword evidence="8 9" id="KW-0472">Membrane</keyword>
<organism evidence="11 12">
    <name type="scientific">Candidatus Microsaccharimonas sossegonensis</name>
    <dbReference type="NCBI Taxonomy" id="2506948"/>
    <lineage>
        <taxon>Bacteria</taxon>
        <taxon>Candidatus Saccharimonadota</taxon>
        <taxon>Candidatus Saccharimonadia</taxon>
        <taxon>Candidatus Saccharimonadales</taxon>
        <taxon>Candidatus Saccharimonadaceae</taxon>
        <taxon>Candidatus Microsaccharimonas</taxon>
    </lineage>
</organism>
<feature type="transmembrane region" description="Helical" evidence="9">
    <location>
        <begin position="50"/>
        <end position="70"/>
    </location>
</feature>
<name>A0A4Q0AGQ8_9BACT</name>
<feature type="transmembrane region" description="Helical" evidence="9">
    <location>
        <begin position="108"/>
        <end position="127"/>
    </location>
</feature>
<evidence type="ECO:0000256" key="8">
    <source>
        <dbReference type="ARBA" id="ARBA00023136"/>
    </source>
</evidence>
<evidence type="ECO:0000256" key="5">
    <source>
        <dbReference type="ARBA" id="ARBA00022679"/>
    </source>
</evidence>
<accession>A0A4Q0AGQ8</accession>
<comment type="caution">
    <text evidence="11">The sequence shown here is derived from an EMBL/GenBank/DDBJ whole genome shotgun (WGS) entry which is preliminary data.</text>
</comment>
<protein>
    <submittedName>
        <fullName evidence="11">Sugar transferase</fullName>
    </submittedName>
</protein>
<keyword evidence="4" id="KW-1003">Cell membrane</keyword>
<feature type="transmembrane region" description="Helical" evidence="9">
    <location>
        <begin position="284"/>
        <end position="303"/>
    </location>
</feature>
<feature type="transmembrane region" description="Helical" evidence="9">
    <location>
        <begin position="12"/>
        <end position="30"/>
    </location>
</feature>
<evidence type="ECO:0000256" key="6">
    <source>
        <dbReference type="ARBA" id="ARBA00022692"/>
    </source>
</evidence>
<dbReference type="Pfam" id="PF13727">
    <property type="entry name" value="CoA_binding_3"/>
    <property type="match status" value="1"/>
</dbReference>
<dbReference type="GO" id="GO:0016780">
    <property type="term" value="F:phosphotransferase activity, for other substituted phosphate groups"/>
    <property type="evidence" value="ECO:0007669"/>
    <property type="project" value="TreeGrafter"/>
</dbReference>
<dbReference type="EMBL" id="SCKX01000001">
    <property type="protein sequence ID" value="RWZ78341.1"/>
    <property type="molecule type" value="Genomic_DNA"/>
</dbReference>
<keyword evidence="7 9" id="KW-1133">Transmembrane helix</keyword>
<feature type="domain" description="Bacterial sugar transferase" evidence="10">
    <location>
        <begin position="278"/>
        <end position="472"/>
    </location>
</feature>
<keyword evidence="6 9" id="KW-0812">Transmembrane</keyword>
<evidence type="ECO:0000313" key="11">
    <source>
        <dbReference type="EMBL" id="RWZ78341.1"/>
    </source>
</evidence>
<evidence type="ECO:0000313" key="12">
    <source>
        <dbReference type="Proteomes" id="UP000289257"/>
    </source>
</evidence>
<evidence type="ECO:0000256" key="4">
    <source>
        <dbReference type="ARBA" id="ARBA00022475"/>
    </source>
</evidence>
<reference evidence="11" key="1">
    <citation type="submission" date="2019-01" db="EMBL/GenBank/DDBJ databases">
        <title>Genomic signatures and co-occurrence patterns of the ultra-small Saccharimodia (Patescibacteria phylum) suggest a symbiotic lifestyle.</title>
        <authorList>
            <person name="Lemos L."/>
            <person name="Medeiros J."/>
            <person name="Andreote F."/>
            <person name="Fernandes G."/>
            <person name="Varani A."/>
            <person name="Oliveira G."/>
            <person name="Pylro V."/>
        </authorList>
    </citation>
    <scope>NUCLEOTIDE SEQUENCE [LARGE SCALE GENOMIC DNA]</scope>
    <source>
        <strain evidence="11">AMD02</strain>
    </source>
</reference>
<dbReference type="PANTHER" id="PTHR30576">
    <property type="entry name" value="COLANIC BIOSYNTHESIS UDP-GLUCOSE LIPID CARRIER TRANSFERASE"/>
    <property type="match status" value="1"/>
</dbReference>